<feature type="domain" description="Methyltransferase type 11" evidence="1">
    <location>
        <begin position="44"/>
        <end position="148"/>
    </location>
</feature>
<evidence type="ECO:0000313" key="2">
    <source>
        <dbReference type="EMBL" id="MBB6693625.1"/>
    </source>
</evidence>
<dbReference type="GO" id="GO:0032259">
    <property type="term" value="P:methylation"/>
    <property type="evidence" value="ECO:0007669"/>
    <property type="project" value="UniProtKB-KW"/>
</dbReference>
<comment type="caution">
    <text evidence="2">The sequence shown here is derived from an EMBL/GenBank/DDBJ whole genome shotgun (WGS) entry which is preliminary data.</text>
</comment>
<reference evidence="2 3" key="1">
    <citation type="submission" date="2020-08" db="EMBL/GenBank/DDBJ databases">
        <title>Cohnella phylogeny.</title>
        <authorList>
            <person name="Dunlap C."/>
        </authorList>
    </citation>
    <scope>NUCLEOTIDE SEQUENCE [LARGE SCALE GENOMIC DNA]</scope>
    <source>
        <strain evidence="2 3">DSM 25239</strain>
    </source>
</reference>
<evidence type="ECO:0000313" key="3">
    <source>
        <dbReference type="Proteomes" id="UP000553776"/>
    </source>
</evidence>
<dbReference type="InterPro" id="IPR013216">
    <property type="entry name" value="Methyltransf_11"/>
</dbReference>
<sequence>MLRRDDVYDHISSRYELLISKEDYEGNIARAIAGIVRMQGKDFVDLGAGTGRLTRLYAPIAASATAVDRAADMLKVAASKLAAAGLYNWRTIVSDYRRVPLDDRCADVVTAGWTLCYVAASDVPGREEHLETAIGEIDRLLRDGGTSIILETLGTGEEEPRRPEHLREYYDALEHKYGYRHLAIRTDYAFDSAEQAESLCRDFFGDELGDRIREQGLRIVPENTGIWWRTKSEKG</sequence>
<dbReference type="GO" id="GO:0008757">
    <property type="term" value="F:S-adenosylmethionine-dependent methyltransferase activity"/>
    <property type="evidence" value="ECO:0007669"/>
    <property type="project" value="InterPro"/>
</dbReference>
<keyword evidence="2" id="KW-0808">Transferase</keyword>
<dbReference type="Gene3D" id="3.40.50.150">
    <property type="entry name" value="Vaccinia Virus protein VP39"/>
    <property type="match status" value="1"/>
</dbReference>
<gene>
    <name evidence="2" type="ORF">H7B90_19715</name>
</gene>
<dbReference type="AlphaFoldDB" id="A0A841TZG4"/>
<name>A0A841TZG4_9BACL</name>
<organism evidence="2 3">
    <name type="scientific">Cohnella xylanilytica</name>
    <dbReference type="NCBI Taxonomy" id="557555"/>
    <lineage>
        <taxon>Bacteria</taxon>
        <taxon>Bacillati</taxon>
        <taxon>Bacillota</taxon>
        <taxon>Bacilli</taxon>
        <taxon>Bacillales</taxon>
        <taxon>Paenibacillaceae</taxon>
        <taxon>Cohnella</taxon>
    </lineage>
</organism>
<keyword evidence="3" id="KW-1185">Reference proteome</keyword>
<accession>A0A841TZG4</accession>
<dbReference type="Proteomes" id="UP000553776">
    <property type="component" value="Unassembled WGS sequence"/>
</dbReference>
<dbReference type="SUPFAM" id="SSF53335">
    <property type="entry name" value="S-adenosyl-L-methionine-dependent methyltransferases"/>
    <property type="match status" value="1"/>
</dbReference>
<dbReference type="Pfam" id="PF08241">
    <property type="entry name" value="Methyltransf_11"/>
    <property type="match status" value="1"/>
</dbReference>
<protein>
    <submittedName>
        <fullName evidence="2">Class I SAM-dependent methyltransferase</fullName>
    </submittedName>
</protein>
<proteinExistence type="predicted"/>
<keyword evidence="2" id="KW-0489">Methyltransferase</keyword>
<dbReference type="InterPro" id="IPR050508">
    <property type="entry name" value="Methyltransf_Superfamily"/>
</dbReference>
<dbReference type="EMBL" id="JACJVR010000076">
    <property type="protein sequence ID" value="MBB6693625.1"/>
    <property type="molecule type" value="Genomic_DNA"/>
</dbReference>
<dbReference type="PANTHER" id="PTHR42912:SF93">
    <property type="entry name" value="N6-ADENOSINE-METHYLTRANSFERASE TMT1A"/>
    <property type="match status" value="1"/>
</dbReference>
<evidence type="ECO:0000259" key="1">
    <source>
        <dbReference type="Pfam" id="PF08241"/>
    </source>
</evidence>
<dbReference type="PANTHER" id="PTHR42912">
    <property type="entry name" value="METHYLTRANSFERASE"/>
    <property type="match status" value="1"/>
</dbReference>
<dbReference type="InterPro" id="IPR029063">
    <property type="entry name" value="SAM-dependent_MTases_sf"/>
</dbReference>
<dbReference type="RefSeq" id="WP_185137604.1">
    <property type="nucleotide sequence ID" value="NZ_JACJVR010000076.1"/>
</dbReference>
<dbReference type="CDD" id="cd02440">
    <property type="entry name" value="AdoMet_MTases"/>
    <property type="match status" value="1"/>
</dbReference>